<protein>
    <submittedName>
        <fullName evidence="1">Uncharacterized protein</fullName>
    </submittedName>
</protein>
<organism evidence="1 2">
    <name type="scientific">Trifolium pratense</name>
    <name type="common">Red clover</name>
    <dbReference type="NCBI Taxonomy" id="57577"/>
    <lineage>
        <taxon>Eukaryota</taxon>
        <taxon>Viridiplantae</taxon>
        <taxon>Streptophyta</taxon>
        <taxon>Embryophyta</taxon>
        <taxon>Tracheophyta</taxon>
        <taxon>Spermatophyta</taxon>
        <taxon>Magnoliopsida</taxon>
        <taxon>eudicotyledons</taxon>
        <taxon>Gunneridae</taxon>
        <taxon>Pentapetalae</taxon>
        <taxon>rosids</taxon>
        <taxon>fabids</taxon>
        <taxon>Fabales</taxon>
        <taxon>Fabaceae</taxon>
        <taxon>Papilionoideae</taxon>
        <taxon>50 kb inversion clade</taxon>
        <taxon>NPAAA clade</taxon>
        <taxon>Hologalegina</taxon>
        <taxon>IRL clade</taxon>
        <taxon>Trifolieae</taxon>
        <taxon>Trifolium</taxon>
    </lineage>
</organism>
<proteinExistence type="predicted"/>
<dbReference type="Proteomes" id="UP001177021">
    <property type="component" value="Unassembled WGS sequence"/>
</dbReference>
<comment type="caution">
    <text evidence="1">The sequence shown here is derived from an EMBL/GenBank/DDBJ whole genome shotgun (WGS) entry which is preliminary data.</text>
</comment>
<accession>A0ACB0JWQ7</accession>
<name>A0ACB0JWQ7_TRIPR</name>
<gene>
    <name evidence="1" type="ORF">MILVUS5_LOCUS16647</name>
</gene>
<evidence type="ECO:0000313" key="1">
    <source>
        <dbReference type="EMBL" id="CAJ2648269.1"/>
    </source>
</evidence>
<sequence>MLEWQFVVHTVNVKLIPIVQKIRRPRRVQKRHKEENGLLFRGAEPINKCESDADCEEFTGVWYMKCIDQKCV</sequence>
<keyword evidence="2" id="KW-1185">Reference proteome</keyword>
<reference evidence="1" key="1">
    <citation type="submission" date="2023-10" db="EMBL/GenBank/DDBJ databases">
        <authorList>
            <person name="Rodriguez Cubillos JULIANA M."/>
            <person name="De Vega J."/>
        </authorList>
    </citation>
    <scope>NUCLEOTIDE SEQUENCE</scope>
</reference>
<dbReference type="EMBL" id="CASHSV030000109">
    <property type="protein sequence ID" value="CAJ2648269.1"/>
    <property type="molecule type" value="Genomic_DNA"/>
</dbReference>
<evidence type="ECO:0000313" key="2">
    <source>
        <dbReference type="Proteomes" id="UP001177021"/>
    </source>
</evidence>